<evidence type="ECO:0008006" key="2">
    <source>
        <dbReference type="Google" id="ProtNLM"/>
    </source>
</evidence>
<gene>
    <name evidence="1" type="ORF">Sangu_2591500</name>
</gene>
<dbReference type="PANTHER" id="PTHR33116">
    <property type="entry name" value="REVERSE TRANSCRIPTASE ZINC-BINDING DOMAIN-CONTAINING PROTEIN-RELATED-RELATED"/>
    <property type="match status" value="1"/>
</dbReference>
<dbReference type="EMBL" id="JACGWK010001375">
    <property type="protein sequence ID" value="KAL0290020.1"/>
    <property type="molecule type" value="Genomic_DNA"/>
</dbReference>
<reference evidence="1" key="1">
    <citation type="submission" date="2020-06" db="EMBL/GenBank/DDBJ databases">
        <authorList>
            <person name="Li T."/>
            <person name="Hu X."/>
            <person name="Zhang T."/>
            <person name="Song X."/>
            <person name="Zhang H."/>
            <person name="Dai N."/>
            <person name="Sheng W."/>
            <person name="Hou X."/>
            <person name="Wei L."/>
        </authorList>
    </citation>
    <scope>NUCLEOTIDE SEQUENCE</scope>
    <source>
        <strain evidence="1">G01</strain>
        <tissue evidence="1">Leaf</tissue>
    </source>
</reference>
<comment type="caution">
    <text evidence="1">The sequence shown here is derived from an EMBL/GenBank/DDBJ whole genome shotgun (WGS) entry which is preliminary data.</text>
</comment>
<proteinExistence type="predicted"/>
<protein>
    <recommendedName>
        <fullName evidence="2">Reverse transcriptase</fullName>
    </recommendedName>
</protein>
<accession>A0AAW2J8V0</accession>
<reference evidence="1" key="2">
    <citation type="journal article" date="2024" name="Plant">
        <title>Genomic evolution and insights into agronomic trait innovations of Sesamum species.</title>
        <authorList>
            <person name="Miao H."/>
            <person name="Wang L."/>
            <person name="Qu L."/>
            <person name="Liu H."/>
            <person name="Sun Y."/>
            <person name="Le M."/>
            <person name="Wang Q."/>
            <person name="Wei S."/>
            <person name="Zheng Y."/>
            <person name="Lin W."/>
            <person name="Duan Y."/>
            <person name="Cao H."/>
            <person name="Xiong S."/>
            <person name="Wang X."/>
            <person name="Wei L."/>
            <person name="Li C."/>
            <person name="Ma Q."/>
            <person name="Ju M."/>
            <person name="Zhao R."/>
            <person name="Li G."/>
            <person name="Mu C."/>
            <person name="Tian Q."/>
            <person name="Mei H."/>
            <person name="Zhang T."/>
            <person name="Gao T."/>
            <person name="Zhang H."/>
        </authorList>
    </citation>
    <scope>NUCLEOTIDE SEQUENCE</scope>
    <source>
        <strain evidence="1">G01</strain>
    </source>
</reference>
<organism evidence="1">
    <name type="scientific">Sesamum angustifolium</name>
    <dbReference type="NCBI Taxonomy" id="2727405"/>
    <lineage>
        <taxon>Eukaryota</taxon>
        <taxon>Viridiplantae</taxon>
        <taxon>Streptophyta</taxon>
        <taxon>Embryophyta</taxon>
        <taxon>Tracheophyta</taxon>
        <taxon>Spermatophyta</taxon>
        <taxon>Magnoliopsida</taxon>
        <taxon>eudicotyledons</taxon>
        <taxon>Gunneridae</taxon>
        <taxon>Pentapetalae</taxon>
        <taxon>asterids</taxon>
        <taxon>lamiids</taxon>
        <taxon>Lamiales</taxon>
        <taxon>Pedaliaceae</taxon>
        <taxon>Sesamum</taxon>
    </lineage>
</organism>
<dbReference type="PANTHER" id="PTHR33116:SF78">
    <property type="entry name" value="OS12G0587133 PROTEIN"/>
    <property type="match status" value="1"/>
</dbReference>
<evidence type="ECO:0000313" key="1">
    <source>
        <dbReference type="EMBL" id="KAL0290020.1"/>
    </source>
</evidence>
<dbReference type="AlphaFoldDB" id="A0AAW2J8V0"/>
<sequence length="435" mass="48772">MIQAAVWNVRGLNRGDHQHAVNMLVNEFHLYFIGILETRVVVANLTGVKLERVCKLVVVKATKLEQNMLQQRSKLQWLKGGDQCTRFFSKGCARRTALRVFQINNLRGELLTSPQDVRNEFVGFYEQLLGRMCRLVVVQLDHLRPWTRHLVTEEEGIAMLQPVSRDEIKITLFDIAEDKAPGPDGYSSGFFKVVWPIVGEEMFHAIMEFFHSGKILKQLNATLITLIPKVQLPSNVAEYRPISCCNVLYKIEECVTTASFSVCLNGVGVQGGLDWFSGVSGLQANPDKSRLILSKSTEHLRTCLHQVDKRIAGWTSIPLSFVGRVQLIKTVLSALHTYWSASFVLPKGIIKLIEKKMRKFPWQGTSDHGYAKVAWSQVCIPYDEGGQGIRAITSKSGPHDSGTCGMSYNILLNPFGYNGFGSTGYVLSLFGQYPD</sequence>
<name>A0AAW2J8V0_9LAMI</name>